<evidence type="ECO:0000313" key="3">
    <source>
        <dbReference type="Proteomes" id="UP000050525"/>
    </source>
</evidence>
<evidence type="ECO:0000256" key="1">
    <source>
        <dbReference type="SAM" id="MobiDB-lite"/>
    </source>
</evidence>
<keyword evidence="3" id="KW-1185">Reference proteome</keyword>
<dbReference type="AlphaFoldDB" id="A0A151MI12"/>
<gene>
    <name evidence="2" type="ORF">Y1Q_0011369</name>
</gene>
<comment type="caution">
    <text evidence="2">The sequence shown here is derived from an EMBL/GenBank/DDBJ whole genome shotgun (WGS) entry which is preliminary data.</text>
</comment>
<proteinExistence type="predicted"/>
<feature type="region of interest" description="Disordered" evidence="1">
    <location>
        <begin position="1"/>
        <end position="22"/>
    </location>
</feature>
<sequence>MTEAALGAEGPPGPVISAGVTPGTQTGVQGLRWSLGNSQGNTGNRCRTPLSHPRSFGTCFVGLSCGTCGNCVAIGLLLVHPSLEPVWQRGAAA</sequence>
<accession>A0A151MI12</accession>
<organism evidence="2 3">
    <name type="scientific">Alligator mississippiensis</name>
    <name type="common">American alligator</name>
    <dbReference type="NCBI Taxonomy" id="8496"/>
    <lineage>
        <taxon>Eukaryota</taxon>
        <taxon>Metazoa</taxon>
        <taxon>Chordata</taxon>
        <taxon>Craniata</taxon>
        <taxon>Vertebrata</taxon>
        <taxon>Euteleostomi</taxon>
        <taxon>Archelosauria</taxon>
        <taxon>Archosauria</taxon>
        <taxon>Crocodylia</taxon>
        <taxon>Alligatoridae</taxon>
        <taxon>Alligatorinae</taxon>
        <taxon>Alligator</taxon>
    </lineage>
</organism>
<reference evidence="2 3" key="1">
    <citation type="journal article" date="2012" name="Genome Biol.">
        <title>Sequencing three crocodilian genomes to illuminate the evolution of archosaurs and amniotes.</title>
        <authorList>
            <person name="St John J.A."/>
            <person name="Braun E.L."/>
            <person name="Isberg S.R."/>
            <person name="Miles L.G."/>
            <person name="Chong A.Y."/>
            <person name="Gongora J."/>
            <person name="Dalzell P."/>
            <person name="Moran C."/>
            <person name="Bed'hom B."/>
            <person name="Abzhanov A."/>
            <person name="Burgess S.C."/>
            <person name="Cooksey A.M."/>
            <person name="Castoe T.A."/>
            <person name="Crawford N.G."/>
            <person name="Densmore L.D."/>
            <person name="Drew J.C."/>
            <person name="Edwards S.V."/>
            <person name="Faircloth B.C."/>
            <person name="Fujita M.K."/>
            <person name="Greenwold M.J."/>
            <person name="Hoffmann F.G."/>
            <person name="Howard J.M."/>
            <person name="Iguchi T."/>
            <person name="Janes D.E."/>
            <person name="Khan S.Y."/>
            <person name="Kohno S."/>
            <person name="de Koning A.J."/>
            <person name="Lance S.L."/>
            <person name="McCarthy F.M."/>
            <person name="McCormack J.E."/>
            <person name="Merchant M.E."/>
            <person name="Peterson D.G."/>
            <person name="Pollock D.D."/>
            <person name="Pourmand N."/>
            <person name="Raney B.J."/>
            <person name="Roessler K.A."/>
            <person name="Sanford J.R."/>
            <person name="Sawyer R.H."/>
            <person name="Schmidt C.J."/>
            <person name="Triplett E.W."/>
            <person name="Tuberville T.D."/>
            <person name="Venegas-Anaya M."/>
            <person name="Howard J.T."/>
            <person name="Jarvis E.D."/>
            <person name="Guillette L.J.Jr."/>
            <person name="Glenn T.C."/>
            <person name="Green R.E."/>
            <person name="Ray D.A."/>
        </authorList>
    </citation>
    <scope>NUCLEOTIDE SEQUENCE [LARGE SCALE GENOMIC DNA]</scope>
    <source>
        <strain evidence="2">KSC_2009_1</strain>
    </source>
</reference>
<dbReference type="Proteomes" id="UP000050525">
    <property type="component" value="Unassembled WGS sequence"/>
</dbReference>
<dbReference type="EMBL" id="AKHW03006120">
    <property type="protein sequence ID" value="KYO24154.1"/>
    <property type="molecule type" value="Genomic_DNA"/>
</dbReference>
<protein>
    <submittedName>
        <fullName evidence="2">Uncharacterized protein</fullName>
    </submittedName>
</protein>
<evidence type="ECO:0000313" key="2">
    <source>
        <dbReference type="EMBL" id="KYO24154.1"/>
    </source>
</evidence>
<name>A0A151MI12_ALLMI</name>